<evidence type="ECO:0000313" key="2">
    <source>
        <dbReference type="EMBL" id="KAG6783824.1"/>
    </source>
</evidence>
<organism evidence="2 3">
    <name type="scientific">Populus tomentosa</name>
    <name type="common">Chinese white poplar</name>
    <dbReference type="NCBI Taxonomy" id="118781"/>
    <lineage>
        <taxon>Eukaryota</taxon>
        <taxon>Viridiplantae</taxon>
        <taxon>Streptophyta</taxon>
        <taxon>Embryophyta</taxon>
        <taxon>Tracheophyta</taxon>
        <taxon>Spermatophyta</taxon>
        <taxon>Magnoliopsida</taxon>
        <taxon>eudicotyledons</taxon>
        <taxon>Gunneridae</taxon>
        <taxon>Pentapetalae</taxon>
        <taxon>rosids</taxon>
        <taxon>fabids</taxon>
        <taxon>Malpighiales</taxon>
        <taxon>Salicaceae</taxon>
        <taxon>Saliceae</taxon>
        <taxon>Populus</taxon>
    </lineage>
</organism>
<dbReference type="Proteomes" id="UP000886885">
    <property type="component" value="Chromosome 2D"/>
</dbReference>
<protein>
    <submittedName>
        <fullName evidence="2">Uncharacterized protein</fullName>
    </submittedName>
</protein>
<dbReference type="InterPro" id="IPR008637">
    <property type="entry name" value="HR_lesion"/>
</dbReference>
<keyword evidence="1" id="KW-1133">Transmembrane helix</keyword>
<dbReference type="Pfam" id="PF05514">
    <property type="entry name" value="HR_lesion"/>
    <property type="match status" value="2"/>
</dbReference>
<reference evidence="2" key="1">
    <citation type="journal article" date="2020" name="bioRxiv">
        <title>Hybrid origin of Populus tomentosa Carr. identified through genome sequencing and phylogenomic analysis.</title>
        <authorList>
            <person name="An X."/>
            <person name="Gao K."/>
            <person name="Chen Z."/>
            <person name="Li J."/>
            <person name="Yang X."/>
            <person name="Yang X."/>
            <person name="Zhou J."/>
            <person name="Guo T."/>
            <person name="Zhao T."/>
            <person name="Huang S."/>
            <person name="Miao D."/>
            <person name="Khan W.U."/>
            <person name="Rao P."/>
            <person name="Ye M."/>
            <person name="Lei B."/>
            <person name="Liao W."/>
            <person name="Wang J."/>
            <person name="Ji L."/>
            <person name="Li Y."/>
            <person name="Guo B."/>
            <person name="Mustafa N.S."/>
            <person name="Li S."/>
            <person name="Yun Q."/>
            <person name="Keller S.R."/>
            <person name="Mao J."/>
            <person name="Zhang R."/>
            <person name="Strauss S.H."/>
        </authorList>
    </citation>
    <scope>NUCLEOTIDE SEQUENCE</scope>
    <source>
        <strain evidence="2">GM15</strain>
        <tissue evidence="2">Leaf</tissue>
    </source>
</reference>
<dbReference type="AlphaFoldDB" id="A0A8X8A8P9"/>
<name>A0A8X8A8P9_POPTO</name>
<sequence>MELRFSMDVKIGRAFPLSSDFLKFNELWVAGGPAANALKPKFGLFASREQTHAGIQVPEIEVRISAIEKFERDWPFSLCHATHHMTNPGYKNMETLLGRTVGVILKKFEIKAVKRQLRYMYAKIKHLSTAVIFLEGICGILVIFGSSLGAYLLVGARNSI</sequence>
<dbReference type="PANTHER" id="PTHR31474">
    <property type="entry name" value="HR-LIKE LESION-INDUCER"/>
    <property type="match status" value="1"/>
</dbReference>
<keyword evidence="1" id="KW-0472">Membrane</keyword>
<feature type="transmembrane region" description="Helical" evidence="1">
    <location>
        <begin position="127"/>
        <end position="154"/>
    </location>
</feature>
<accession>A0A8X8A8P9</accession>
<gene>
    <name evidence="2" type="ORF">POTOM_009498</name>
</gene>
<evidence type="ECO:0000313" key="3">
    <source>
        <dbReference type="Proteomes" id="UP000886885"/>
    </source>
</evidence>
<comment type="caution">
    <text evidence="2">The sequence shown here is derived from an EMBL/GenBank/DDBJ whole genome shotgun (WGS) entry which is preliminary data.</text>
</comment>
<evidence type="ECO:0000256" key="1">
    <source>
        <dbReference type="SAM" id="Phobius"/>
    </source>
</evidence>
<dbReference type="PANTHER" id="PTHR31474:SF9">
    <property type="entry name" value="HR-LIKE LESION-INDUCING PROTEIN-LIKE PROTEIN"/>
    <property type="match status" value="1"/>
</dbReference>
<dbReference type="OrthoDB" id="529675at2759"/>
<dbReference type="EMBL" id="JAAWWB010000004">
    <property type="protein sequence ID" value="KAG6783824.1"/>
    <property type="molecule type" value="Genomic_DNA"/>
</dbReference>
<proteinExistence type="predicted"/>
<keyword evidence="3" id="KW-1185">Reference proteome</keyword>
<keyword evidence="1" id="KW-0812">Transmembrane</keyword>